<proteinExistence type="predicted"/>
<reference evidence="1" key="1">
    <citation type="journal article" date="2019" name="bioRxiv">
        <title>The Genome of the Zebra Mussel, Dreissena polymorpha: A Resource for Invasive Species Research.</title>
        <authorList>
            <person name="McCartney M.A."/>
            <person name="Auch B."/>
            <person name="Kono T."/>
            <person name="Mallez S."/>
            <person name="Zhang Y."/>
            <person name="Obille A."/>
            <person name="Becker A."/>
            <person name="Abrahante J.E."/>
            <person name="Garbe J."/>
            <person name="Badalamenti J.P."/>
            <person name="Herman A."/>
            <person name="Mangelson H."/>
            <person name="Liachko I."/>
            <person name="Sullivan S."/>
            <person name="Sone E.D."/>
            <person name="Koren S."/>
            <person name="Silverstein K.A.T."/>
            <person name="Beckman K.B."/>
            <person name="Gohl D.M."/>
        </authorList>
    </citation>
    <scope>NUCLEOTIDE SEQUENCE</scope>
    <source>
        <strain evidence="1">Duluth1</strain>
        <tissue evidence="1">Whole animal</tissue>
    </source>
</reference>
<sequence length="102" mass="11365">MAYESNIKYRRVHVANETIVTSGNNEDIDDLSHNPIGRDIKLRTTKSTLDTSDEMESTLSETNFTTELASILASALAQDVHDLMILFKHSGVGKAIFLVKLR</sequence>
<comment type="caution">
    <text evidence="1">The sequence shown here is derived from an EMBL/GenBank/DDBJ whole genome shotgun (WGS) entry which is preliminary data.</text>
</comment>
<keyword evidence="2" id="KW-1185">Reference proteome</keyword>
<reference evidence="1" key="2">
    <citation type="submission" date="2020-11" db="EMBL/GenBank/DDBJ databases">
        <authorList>
            <person name="McCartney M.A."/>
            <person name="Auch B."/>
            <person name="Kono T."/>
            <person name="Mallez S."/>
            <person name="Becker A."/>
            <person name="Gohl D.M."/>
            <person name="Silverstein K.A.T."/>
            <person name="Koren S."/>
            <person name="Bechman K.B."/>
            <person name="Herman A."/>
            <person name="Abrahante J.E."/>
            <person name="Garbe J."/>
        </authorList>
    </citation>
    <scope>NUCLEOTIDE SEQUENCE</scope>
    <source>
        <strain evidence="1">Duluth1</strain>
        <tissue evidence="1">Whole animal</tissue>
    </source>
</reference>
<dbReference type="Proteomes" id="UP000828390">
    <property type="component" value="Unassembled WGS sequence"/>
</dbReference>
<evidence type="ECO:0000313" key="1">
    <source>
        <dbReference type="EMBL" id="KAH3869057.1"/>
    </source>
</evidence>
<accession>A0A9D4RJU3</accession>
<organism evidence="1 2">
    <name type="scientific">Dreissena polymorpha</name>
    <name type="common">Zebra mussel</name>
    <name type="synonym">Mytilus polymorpha</name>
    <dbReference type="NCBI Taxonomy" id="45954"/>
    <lineage>
        <taxon>Eukaryota</taxon>
        <taxon>Metazoa</taxon>
        <taxon>Spiralia</taxon>
        <taxon>Lophotrochozoa</taxon>
        <taxon>Mollusca</taxon>
        <taxon>Bivalvia</taxon>
        <taxon>Autobranchia</taxon>
        <taxon>Heteroconchia</taxon>
        <taxon>Euheterodonta</taxon>
        <taxon>Imparidentia</taxon>
        <taxon>Neoheterodontei</taxon>
        <taxon>Myida</taxon>
        <taxon>Dreissenoidea</taxon>
        <taxon>Dreissenidae</taxon>
        <taxon>Dreissena</taxon>
    </lineage>
</organism>
<protein>
    <submittedName>
        <fullName evidence="1">Uncharacterized protein</fullName>
    </submittedName>
</protein>
<evidence type="ECO:0000313" key="2">
    <source>
        <dbReference type="Proteomes" id="UP000828390"/>
    </source>
</evidence>
<name>A0A9D4RJU3_DREPO</name>
<dbReference type="EMBL" id="JAIWYP010000002">
    <property type="protein sequence ID" value="KAH3869057.1"/>
    <property type="molecule type" value="Genomic_DNA"/>
</dbReference>
<dbReference type="AlphaFoldDB" id="A0A9D4RJU3"/>
<gene>
    <name evidence="1" type="ORF">DPMN_032214</name>
</gene>